<feature type="transmembrane region" description="Helical" evidence="3">
    <location>
        <begin position="415"/>
        <end position="438"/>
    </location>
</feature>
<dbReference type="PANTHER" id="PTHR22550:SF5">
    <property type="entry name" value="LEUCINE ZIPPER PROTEIN 4"/>
    <property type="match status" value="1"/>
</dbReference>
<name>A0ABS3W3V1_9BACL</name>
<protein>
    <submittedName>
        <fullName evidence="4">Spore germination protein</fullName>
    </submittedName>
</protein>
<keyword evidence="3" id="KW-0812">Transmembrane</keyword>
<organism evidence="4 5">
    <name type="scientific">Paenibacillus artemisiicola</name>
    <dbReference type="NCBI Taxonomy" id="1172618"/>
    <lineage>
        <taxon>Bacteria</taxon>
        <taxon>Bacillati</taxon>
        <taxon>Bacillota</taxon>
        <taxon>Bacilli</taxon>
        <taxon>Bacillales</taxon>
        <taxon>Paenibacillaceae</taxon>
        <taxon>Paenibacillus</taxon>
    </lineage>
</organism>
<dbReference type="PANTHER" id="PTHR22550">
    <property type="entry name" value="SPORE GERMINATION PROTEIN"/>
    <property type="match status" value="1"/>
</dbReference>
<evidence type="ECO:0000256" key="2">
    <source>
        <dbReference type="ARBA" id="ARBA00023136"/>
    </source>
</evidence>
<comment type="caution">
    <text evidence="4">The sequence shown here is derived from an EMBL/GenBank/DDBJ whole genome shotgun (WGS) entry which is preliminary data.</text>
</comment>
<keyword evidence="2 3" id="KW-0472">Membrane</keyword>
<dbReference type="Pfam" id="PF03323">
    <property type="entry name" value="GerA"/>
    <property type="match status" value="1"/>
</dbReference>
<proteinExistence type="inferred from homology"/>
<gene>
    <name evidence="4" type="ORF">I8J29_02190</name>
</gene>
<dbReference type="EMBL" id="JAGGDJ010000001">
    <property type="protein sequence ID" value="MBO7742989.1"/>
    <property type="molecule type" value="Genomic_DNA"/>
</dbReference>
<keyword evidence="5" id="KW-1185">Reference proteome</keyword>
<accession>A0ABS3W3V1</accession>
<dbReference type="RefSeq" id="WP_208845937.1">
    <property type="nucleotide sequence ID" value="NZ_JAGGDJ010000001.1"/>
</dbReference>
<feature type="transmembrane region" description="Helical" evidence="3">
    <location>
        <begin position="288"/>
        <end position="310"/>
    </location>
</feature>
<evidence type="ECO:0000313" key="5">
    <source>
        <dbReference type="Proteomes" id="UP000670947"/>
    </source>
</evidence>
<dbReference type="Proteomes" id="UP000670947">
    <property type="component" value="Unassembled WGS sequence"/>
</dbReference>
<evidence type="ECO:0000313" key="4">
    <source>
        <dbReference type="EMBL" id="MBO7742989.1"/>
    </source>
</evidence>
<sequence length="492" mass="54166">MEQRKIRLAPSVTRNLDALRREFADNDQFSIHLFESGAGEASAALAYLSVLVDQSRLHQHILPWLSERAGAAGASAASLAESARAQGIEGTVSDLTEAVRFIANAGIVLFIEGRTDALGMALPGYGKRALEEPVLEVNVRGPRTGFIEDLDTNLGLVYRRLKTPKLKAKSFVVGEESRTDVAVLYLADQADPEVLREVERRLASIRQNVVVDSAQIEEWIQDSPYSPFSQILNTERPDRVATALNQGKIAILTDGSPNALLAPSAFTDFLHPSEDLYEKFYFANFLRLLRLLTLFISLFLPSIYVALTTFHLEMIPTPLMLTFLSTKAGIPLPTFLEALLMEIAFEVLREASLRLPRAIGQSVSIVGALIIGEAAVQSGIVSKPVVIVVAMTGIASFTIPSFSTAITLRLLRFPLIMIAAWTGVLGISLCMFAVVLHLCSLTSFGTPYLPTLEWKRWKDFVSRHVMLPIKHRPLSRCEAAPAEREESDHEEA</sequence>
<feature type="transmembrane region" description="Helical" evidence="3">
    <location>
        <begin position="360"/>
        <end position="380"/>
    </location>
</feature>
<dbReference type="PIRSF" id="PIRSF005690">
    <property type="entry name" value="GerBA"/>
    <property type="match status" value="1"/>
</dbReference>
<comment type="similarity">
    <text evidence="1">Belongs to the GerABKA family.</text>
</comment>
<dbReference type="InterPro" id="IPR004995">
    <property type="entry name" value="Spore_Ger"/>
</dbReference>
<feature type="transmembrane region" description="Helical" evidence="3">
    <location>
        <begin position="386"/>
        <end position="408"/>
    </location>
</feature>
<reference evidence="4 5" key="1">
    <citation type="submission" date="2021-03" db="EMBL/GenBank/DDBJ databases">
        <title>Paenibacillus artemisicola MWE-103 whole genome sequence.</title>
        <authorList>
            <person name="Ham Y.J."/>
        </authorList>
    </citation>
    <scope>NUCLEOTIDE SEQUENCE [LARGE SCALE GENOMIC DNA]</scope>
    <source>
        <strain evidence="4 5">MWE-103</strain>
    </source>
</reference>
<evidence type="ECO:0000256" key="3">
    <source>
        <dbReference type="SAM" id="Phobius"/>
    </source>
</evidence>
<keyword evidence="3" id="KW-1133">Transmembrane helix</keyword>
<dbReference type="InterPro" id="IPR050768">
    <property type="entry name" value="UPF0353/GerABKA_families"/>
</dbReference>
<evidence type="ECO:0000256" key="1">
    <source>
        <dbReference type="ARBA" id="ARBA00005278"/>
    </source>
</evidence>